<evidence type="ECO:0000256" key="3">
    <source>
        <dbReference type="ARBA" id="ARBA00022884"/>
    </source>
</evidence>
<dbReference type="GO" id="GO:0019843">
    <property type="term" value="F:rRNA binding"/>
    <property type="evidence" value="ECO:0007669"/>
    <property type="project" value="UniProtKB-UniRule"/>
</dbReference>
<keyword evidence="2 5" id="KW-0699">rRNA-binding</keyword>
<dbReference type="InterPro" id="IPR043682">
    <property type="entry name" value="RqcH_bacterial"/>
</dbReference>
<evidence type="ECO:0000313" key="8">
    <source>
        <dbReference type="Proteomes" id="UP000620327"/>
    </source>
</evidence>
<dbReference type="Proteomes" id="UP000620327">
    <property type="component" value="Unassembled WGS sequence"/>
</dbReference>
<sequence length="582" mass="65915">MPLDAISLRAVVEELRPQLLNLRIDKVQQPARDQVILLLRGNKRLLLNAGANAPRLQLTELLRDNPAEPPMFCMLLRKHLVGARVAEITQPGLERLVRIELDVTDDFGQPGHRTLVLEAMGRRSNLILLDGENRVIDCMRRVDAEMSAARQVLPGLFYEPPASTGRLPFLEETEEGLAEKLAQVNPEIQLDRFLLDAYFGISPLMARELSFRACGETDGRLCNLDEAGRSRFQDAFFAFANCVKENSFTPIVLKREGVPFEFSALPVHQYGLAAETETFESFSALLDSFYEAKERQERVRQRGADLIRTATTARGRVRRKLALQEKDYAATQERDALRLSGDLITANLYRMERGESKLVCQNYYDEDLAEVTIPLDPLLTPQQNAAKYYKRYTKAKTAEKYLREQMALARRDLAYLESVLQEIQQAETEQDFLDIRGEMSDAGFIRKQGKKVLQRPSKPREFKTSGGFRVLVGRNNRQNDKLTLKDADYRDLWFHVQKLHGSHVILCTNGGEPGDQDITEAASLAAYYSQAKDSANVPVDCTQVKYVKKPAGARPGMVIYTTYRTVNVTPAEDLVRRLQNGK</sequence>
<keyword evidence="3 5" id="KW-0694">RNA-binding</keyword>
<dbReference type="InterPro" id="IPR008532">
    <property type="entry name" value="NFACT_RNA-bd"/>
</dbReference>
<evidence type="ECO:0000256" key="5">
    <source>
        <dbReference type="HAMAP-Rule" id="MF_00844"/>
    </source>
</evidence>
<dbReference type="GO" id="GO:0000049">
    <property type="term" value="F:tRNA binding"/>
    <property type="evidence" value="ECO:0007669"/>
    <property type="project" value="UniProtKB-UniRule"/>
</dbReference>
<comment type="caution">
    <text evidence="7">The sequence shown here is derived from an EMBL/GenBank/DDBJ whole genome shotgun (WGS) entry which is preliminary data.</text>
</comment>
<dbReference type="HAMAP" id="MF_00844_B">
    <property type="entry name" value="RqcH_B"/>
    <property type="match status" value="1"/>
</dbReference>
<dbReference type="PANTHER" id="PTHR15239">
    <property type="entry name" value="NUCLEAR EXPORT MEDIATOR FACTOR NEMF"/>
    <property type="match status" value="1"/>
</dbReference>
<dbReference type="InterPro" id="IPR051608">
    <property type="entry name" value="RQC_Subunit_NEMF"/>
</dbReference>
<evidence type="ECO:0000256" key="1">
    <source>
        <dbReference type="ARBA" id="ARBA00022555"/>
    </source>
</evidence>
<feature type="domain" description="NFACT RNA-binding" evidence="6">
    <location>
        <begin position="459"/>
        <end position="552"/>
    </location>
</feature>
<evidence type="ECO:0000256" key="4">
    <source>
        <dbReference type="ARBA" id="ARBA00022917"/>
    </source>
</evidence>
<dbReference type="PANTHER" id="PTHR15239:SF6">
    <property type="entry name" value="RIBOSOME QUALITY CONTROL COMPLEX SUBUNIT NEMF"/>
    <property type="match status" value="1"/>
</dbReference>
<reference evidence="7" key="1">
    <citation type="submission" date="2020-08" db="EMBL/GenBank/DDBJ databases">
        <title>Genome public.</title>
        <authorList>
            <person name="Liu C."/>
            <person name="Sun Q."/>
        </authorList>
    </citation>
    <scope>NUCLEOTIDE SEQUENCE</scope>
    <source>
        <strain evidence="7">BX15</strain>
    </source>
</reference>
<comment type="subunit">
    <text evidence="5">Associates with stalled 50S ribosomal subunits. Binds to RqcP.</text>
</comment>
<dbReference type="GO" id="GO:1990112">
    <property type="term" value="C:RQC complex"/>
    <property type="evidence" value="ECO:0007669"/>
    <property type="project" value="TreeGrafter"/>
</dbReference>
<comment type="similarity">
    <text evidence="5">Belongs to the NEMF family.</text>
</comment>
<keyword evidence="8" id="KW-1185">Reference proteome</keyword>
<evidence type="ECO:0000313" key="7">
    <source>
        <dbReference type="EMBL" id="MBC5769651.1"/>
    </source>
</evidence>
<dbReference type="GO" id="GO:0043023">
    <property type="term" value="F:ribosomal large subunit binding"/>
    <property type="evidence" value="ECO:0007669"/>
    <property type="project" value="UniProtKB-UniRule"/>
</dbReference>
<accession>A0A923MGJ1</accession>
<dbReference type="EMBL" id="JACOQI010000003">
    <property type="protein sequence ID" value="MBC5769651.1"/>
    <property type="molecule type" value="Genomic_DNA"/>
</dbReference>
<dbReference type="GO" id="GO:0072344">
    <property type="term" value="P:rescue of stalled ribosome"/>
    <property type="evidence" value="ECO:0007669"/>
    <property type="project" value="UniProtKB-UniRule"/>
</dbReference>
<proteinExistence type="inferred from homology"/>
<dbReference type="Pfam" id="PF05670">
    <property type="entry name" value="NFACT-R_1"/>
    <property type="match status" value="1"/>
</dbReference>
<organism evidence="7 8">
    <name type="scientific">Dysosmobacter segnis</name>
    <dbReference type="NCBI Taxonomy" id="2763042"/>
    <lineage>
        <taxon>Bacteria</taxon>
        <taxon>Bacillati</taxon>
        <taxon>Bacillota</taxon>
        <taxon>Clostridia</taxon>
        <taxon>Eubacteriales</taxon>
        <taxon>Oscillospiraceae</taxon>
        <taxon>Dysosmobacter</taxon>
    </lineage>
</organism>
<comment type="function">
    <text evidence="5">Key component of the ribosome quality control system (RQC), a ribosome-associated complex that mediates the extraction of incompletely synthesized nascent chains from stalled ribosomes and their subsequent degradation. RqcH recruits Ala-charged tRNA, and with RqcP directs the elongation of stalled nascent chains on 50S ribosomal subunits, leading to non-templated C-terminal alanine extensions (Ala tail). The Ala tail promotes nascent chain degradation. May add between 1 and at least 8 Ala residues. Binds to stalled 50S ribosomal subunits.</text>
</comment>
<keyword evidence="4 5" id="KW-0648">Protein biosynthesis</keyword>
<dbReference type="Gene3D" id="2.30.310.10">
    <property type="entry name" value="ibrinogen binding protein from staphylococcus aureus domain"/>
    <property type="match status" value="1"/>
</dbReference>
<dbReference type="Gene3D" id="3.40.970.40">
    <property type="entry name" value="fibrinogen binding protein from staphylococcus aureus domain like"/>
    <property type="match status" value="1"/>
</dbReference>
<dbReference type="AlphaFoldDB" id="A0A923MGJ1"/>
<gene>
    <name evidence="5" type="primary">rqcH</name>
    <name evidence="7" type="ORF">H8Z83_04845</name>
</gene>
<evidence type="ECO:0000256" key="2">
    <source>
        <dbReference type="ARBA" id="ARBA00022730"/>
    </source>
</evidence>
<keyword evidence="1 5" id="KW-0820">tRNA-binding</keyword>
<dbReference type="RefSeq" id="WP_187014005.1">
    <property type="nucleotide sequence ID" value="NZ_JACOQI010000003.1"/>
</dbReference>
<name>A0A923MGJ1_9FIRM</name>
<evidence type="ECO:0000259" key="6">
    <source>
        <dbReference type="Pfam" id="PF05670"/>
    </source>
</evidence>
<dbReference type="Pfam" id="PF05833">
    <property type="entry name" value="NFACT_N"/>
    <property type="match status" value="1"/>
</dbReference>
<protein>
    <recommendedName>
        <fullName evidence="5">Rqc2 homolog RqcH</fullName>
        <shortName evidence="5">RqcH</shortName>
    </recommendedName>
</protein>